<dbReference type="EMBL" id="MUMY01000009">
    <property type="protein sequence ID" value="ONM48523.1"/>
    <property type="molecule type" value="Genomic_DNA"/>
</dbReference>
<dbReference type="InterPro" id="IPR058489">
    <property type="entry name" value="DUF8176"/>
</dbReference>
<accession>A0A1W0B9Y4</accession>
<evidence type="ECO:0000313" key="4">
    <source>
        <dbReference type="Proteomes" id="UP000188836"/>
    </source>
</evidence>
<protein>
    <recommendedName>
        <fullName evidence="2">DUF8176 domain-containing protein</fullName>
    </recommendedName>
</protein>
<reference evidence="3 4" key="1">
    <citation type="journal article" date="2016" name="Antonie Van Leeuwenhoek">
        <title>Nocardia donostiensis sp. nov., isolated from human respiratory specimens.</title>
        <authorList>
            <person name="Ercibengoa M."/>
            <person name="Bell M."/>
            <person name="Marimon J.M."/>
            <person name="Humrighouse B."/>
            <person name="Klenk H.P."/>
            <person name="Potter G."/>
            <person name="Perez-Trallero E."/>
        </authorList>
    </citation>
    <scope>NUCLEOTIDE SEQUENCE [LARGE SCALE GENOMIC DNA]</scope>
    <source>
        <strain evidence="3 4">X1655</strain>
    </source>
</reference>
<comment type="caution">
    <text evidence="3">The sequence shown here is derived from an EMBL/GenBank/DDBJ whole genome shotgun (WGS) entry which is preliminary data.</text>
</comment>
<feature type="compositionally biased region" description="Basic and acidic residues" evidence="1">
    <location>
        <begin position="74"/>
        <end position="92"/>
    </location>
</feature>
<evidence type="ECO:0000313" key="3">
    <source>
        <dbReference type="EMBL" id="ONM48523.1"/>
    </source>
</evidence>
<dbReference type="AlphaFoldDB" id="A0A1W0B9Y4"/>
<feature type="compositionally biased region" description="Basic and acidic residues" evidence="1">
    <location>
        <begin position="114"/>
        <end position="125"/>
    </location>
</feature>
<organism evidence="3 4">
    <name type="scientific">Nocardia donostiensis</name>
    <dbReference type="NCBI Taxonomy" id="1538463"/>
    <lineage>
        <taxon>Bacteria</taxon>
        <taxon>Bacillati</taxon>
        <taxon>Actinomycetota</taxon>
        <taxon>Actinomycetes</taxon>
        <taxon>Mycobacteriales</taxon>
        <taxon>Nocardiaceae</taxon>
        <taxon>Nocardia</taxon>
    </lineage>
</organism>
<proteinExistence type="predicted"/>
<evidence type="ECO:0000259" key="2">
    <source>
        <dbReference type="Pfam" id="PF26527"/>
    </source>
</evidence>
<sequence>MSNPSDPFDLGLPMVAQPPKPPRRRKRRRTPPPDADLGDVDAHTGDYRDWIGETPTGPLDQAVTGDQVDDNTEAWEREPEYAAPDDEVRAYLDEPAAQPQTLPSLIDRSGGVDTVRRRTPAEKSRSSSVGGGRGMSILIGVGIAVAIAAVGVVVTGTGSSEDTPTVSGSDGRTAVGAPTATSSSTAPATTTVVAPAPTEPPHYAADGCVQQLDGTGGAVVSGTHPGGTGSGPDAIFGFQHSYYVARDGRRARTFVTPDALVGDADMLQRGIVLTPVGTRYCVTIAPIPGSAPEQYRVDLVQQKPDQPPTTFHQIVTVATLNGHTRITRIATAE</sequence>
<dbReference type="RefSeq" id="WP_077116780.1">
    <property type="nucleotide sequence ID" value="NZ_MUKP01000020.1"/>
</dbReference>
<dbReference type="Pfam" id="PF26527">
    <property type="entry name" value="DUF8176"/>
    <property type="match status" value="1"/>
</dbReference>
<gene>
    <name evidence="3" type="ORF">B0T46_12600</name>
</gene>
<feature type="domain" description="DUF8176" evidence="2">
    <location>
        <begin position="215"/>
        <end position="330"/>
    </location>
</feature>
<dbReference type="Proteomes" id="UP000188836">
    <property type="component" value="Unassembled WGS sequence"/>
</dbReference>
<name>A0A1W0B9Y4_9NOCA</name>
<keyword evidence="4" id="KW-1185">Reference proteome</keyword>
<feature type="region of interest" description="Disordered" evidence="1">
    <location>
        <begin position="1"/>
        <end position="132"/>
    </location>
</feature>
<evidence type="ECO:0000256" key="1">
    <source>
        <dbReference type="SAM" id="MobiDB-lite"/>
    </source>
</evidence>
<feature type="compositionally biased region" description="Low complexity" evidence="1">
    <location>
        <begin position="173"/>
        <end position="196"/>
    </location>
</feature>
<feature type="compositionally biased region" description="Basic and acidic residues" evidence="1">
    <location>
        <begin position="40"/>
        <end position="51"/>
    </location>
</feature>
<feature type="compositionally biased region" description="Polar residues" evidence="1">
    <location>
        <begin position="159"/>
        <end position="170"/>
    </location>
</feature>
<feature type="compositionally biased region" description="Basic residues" evidence="1">
    <location>
        <begin position="21"/>
        <end position="30"/>
    </location>
</feature>
<dbReference type="OrthoDB" id="4382015at2"/>
<dbReference type="STRING" id="1538463.B0T36_04605"/>
<feature type="region of interest" description="Disordered" evidence="1">
    <location>
        <begin position="158"/>
        <end position="204"/>
    </location>
</feature>